<feature type="region of interest" description="Binds crRNA" evidence="2">
    <location>
        <begin position="717"/>
        <end position="718"/>
    </location>
</feature>
<feature type="region of interest" description="Binds crRNA in crRNA-target DNA heteroduplex" evidence="2">
    <location>
        <begin position="282"/>
        <end position="285"/>
    </location>
</feature>
<proteinExistence type="predicted"/>
<feature type="site" description="Binds Target strand DNA" evidence="3">
    <location>
        <position position="588"/>
    </location>
</feature>
<evidence type="ECO:0000259" key="7">
    <source>
        <dbReference type="Pfam" id="PF21918"/>
    </source>
</evidence>
<gene>
    <name evidence="9" type="primary">cas12a</name>
    <name evidence="9" type="ORF">LKD75_04895</name>
</gene>
<feature type="domain" description="Cas12a REC1" evidence="4">
    <location>
        <begin position="51"/>
        <end position="284"/>
    </location>
</feature>
<feature type="site" description="Binds crRNA" evidence="3">
    <location>
        <position position="747"/>
    </location>
</feature>
<feature type="region of interest" description="Binds crRNA" evidence="2">
    <location>
        <begin position="705"/>
        <end position="708"/>
    </location>
</feature>
<feature type="site" description="Binds DNA in crRNA-target DNA heteroduplex" evidence="3">
    <location>
        <position position="509"/>
    </location>
</feature>
<dbReference type="Pfam" id="PF18516">
    <property type="entry name" value="RuvC_1"/>
    <property type="match status" value="1"/>
</dbReference>
<dbReference type="InterPro" id="IPR040787">
    <property type="entry name" value="Cas12a_REC1"/>
</dbReference>
<feature type="active site" description="For pre-crRNA processing" evidence="1">
    <location>
        <position position="757"/>
    </location>
</feature>
<evidence type="ECO:0000259" key="6">
    <source>
        <dbReference type="Pfam" id="PF18516"/>
    </source>
</evidence>
<feature type="active site" description="For DNase activity of RuvC domain" evidence="1">
    <location>
        <position position="1209"/>
    </location>
</feature>
<evidence type="ECO:0000256" key="2">
    <source>
        <dbReference type="PIRSR" id="PIRSR627620-2"/>
    </source>
</evidence>
<evidence type="ECO:0000259" key="4">
    <source>
        <dbReference type="Pfam" id="PF18501"/>
    </source>
</evidence>
<feature type="site" description="Binds Target strand DNA; via amide nitrogen" evidence="3">
    <location>
        <position position="740"/>
    </location>
</feature>
<feature type="domain" description="Cas12a nuclease" evidence="5">
    <location>
        <begin position="1036"/>
        <end position="1198"/>
    </location>
</feature>
<dbReference type="InterPro" id="IPR054116">
    <property type="entry name" value="Cas12a_REC2"/>
</dbReference>
<feature type="active site" description="For pre-crRNA processing" evidence="1">
    <location>
        <position position="825"/>
    </location>
</feature>
<feature type="region of interest" description="Binds crRNA" evidence="2">
    <location>
        <begin position="511"/>
        <end position="515"/>
    </location>
</feature>
<feature type="site" description="Binds PAM" evidence="3">
    <location>
        <position position="592"/>
    </location>
</feature>
<accession>A0AAE3A1Z5</accession>
<evidence type="ECO:0000259" key="5">
    <source>
        <dbReference type="Pfam" id="PF18510"/>
    </source>
</evidence>
<feature type="domain" description="Cas12a RuvC nuclease" evidence="6">
    <location>
        <begin position="848"/>
        <end position="1257"/>
    </location>
</feature>
<dbReference type="InterPro" id="IPR040882">
    <property type="entry name" value="Cas12a_NUC"/>
</dbReference>
<evidence type="ECO:0000256" key="1">
    <source>
        <dbReference type="PIRSR" id="PIRSR627620-1"/>
    </source>
</evidence>
<keyword evidence="10" id="KW-1185">Reference proteome</keyword>
<feature type="active site" description="For DNase activity of RuvC domain" evidence="1">
    <location>
        <position position="872"/>
    </location>
</feature>
<dbReference type="EMBL" id="JAJEPV010000008">
    <property type="protein sequence ID" value="MCC2118938.1"/>
    <property type="molecule type" value="Genomic_DNA"/>
</dbReference>
<dbReference type="NCBIfam" id="TIGR04330">
    <property type="entry name" value="cas_Cpf1"/>
    <property type="match status" value="1"/>
</dbReference>
<evidence type="ECO:0000259" key="8">
    <source>
        <dbReference type="Pfam" id="PF22222"/>
    </source>
</evidence>
<protein>
    <submittedName>
        <fullName evidence="9">Type V CRISPR-associated protein Cas12a/Cpf1</fullName>
    </submittedName>
</protein>
<evidence type="ECO:0000313" key="10">
    <source>
        <dbReference type="Proteomes" id="UP001197795"/>
    </source>
</evidence>
<sequence length="1259" mass="148878">MNYKTGLEDFIGKESLSKTLRNALIPTESTKIHMEEMGVIRDDELRAEKQQELKEIMDDYYRAFIEEKLGQIQGIQWNSLFQKMEETMEDISVRKDLDKIQNEKRKEICCYFTSDKRFKDLFNAKFITDILPNFIKDNKEYTEEEKAEKEQTRVLFQRFATAFTNYFNQRRNNFSEDNISTAISFRIVNENSEIHLQNMRAFRRIEQQYPEEVCGMEEEYKDMLQEWQMKHIYSVDFYDRVLTQPGIEYYNGICGKINEHMNQFCQKNRINKNDFRMKKLHKQILCKKSSYYEIPFRFESDQEVYDALNEFIKTMKKKEIIRRCVHLGQECDDYDLGKIYISSNKYEQISNALYGSWDTIRKCIKEEYMDALPGKGEKKEEKAEAAAKKEEYRSIADIDKIISLYGSEMDRTISAKKCITEICDMAGQISIDPLVCNSDIKLLQNKEKTTEIKTILDFFLHVYQWGQTFIVSDIIEKDSYFYSELEDVLEDFEGITTLYNHVRSYVTQKPYSTVKFKLHFGSPTLASGWSQSKEYDNNAILLMWDQKFYLGIFNVRNKPDKQIIKGHEKEEKGDYKKMIYNLLPGPSKMLPKVFITSRSGQETYKPSKHILDGYNEKRHIKSSPKFDLGYCWDLIDYYKECIHKHPDWKNYDFHFSDTKDYEDISGFYREVEMQGYQIKWTYISADEIQKLDEKGQIFLFQIYNKDFSTHSTGKDNLHTMYLKNLFSEENLKDIVLKLNGEAELFFRKASIKTPVVHKKGSVLVNRSYTQTVGDKEIRVSIPEEYYTEIYNYLNHIGKGNLSSEAQRYLEEGKIKSFIATKDIVKNYRYCCDHYFLHLPITINFKAKSDIAVNERTLAYIAKKEDIHIIGIDRGERNLLYVSVIDVHGNIREQCSFNIVNGYDYQQKLKDREKSRDAARKNWEEIEKIKELKEGYLSMVIHYIAQLVVKYNAVVAMEDLNYGFKTGRFKVERQVYQKFETMLIEKLHYLVFKDREVCEEGGVLRGYQLTYIPESLKKVGKQCGFIFYVPAGYTSKIDPTTGFVNLFSFKNLTNRESRQDFVGKFDEIRYDRDKNMFEFSFDYNNYIKKGTMLASTKWKVYTNGTRLKRIVVNGKYTSQSMEVELTDAMEKMLQRAGIEYHDGKDLKGEIVDKGIEAEIIDIFRLTVQMRNSRSESEDREYDRLISPVLNDKGEFFDTATADKILPQDADANGAYCIALKGLYEVKQIKENWKENEQFPRNKLVQDNKTWFDFMQTKRYL</sequence>
<dbReference type="AlphaFoldDB" id="A0AAE3A1Z5"/>
<name>A0AAE3A1Z5_9FIRM</name>
<evidence type="ECO:0000256" key="3">
    <source>
        <dbReference type="PIRSR" id="PIRSR627620-3"/>
    </source>
</evidence>
<dbReference type="Pfam" id="PF21918">
    <property type="entry name" value="cas_Cpf1_2nd"/>
    <property type="match status" value="1"/>
</dbReference>
<feature type="site" description="Binds crRNA alone and in crRNA-target DNA heteroduplex" evidence="3">
    <location>
        <position position="19"/>
    </location>
</feature>
<reference evidence="9 10" key="1">
    <citation type="submission" date="2021-10" db="EMBL/GenBank/DDBJ databases">
        <title>Anaerobic single-cell dispensing facilitates the cultivation of human gut bacteria.</title>
        <authorList>
            <person name="Afrizal A."/>
        </authorList>
    </citation>
    <scope>NUCLEOTIDE SEQUENCE [LARGE SCALE GENOMIC DNA]</scope>
    <source>
        <strain evidence="9 10">CLA-AA-H273</strain>
    </source>
</reference>
<dbReference type="InterPro" id="IPR053993">
    <property type="entry name" value="Cas12a_PI"/>
</dbReference>
<evidence type="ECO:0000313" key="9">
    <source>
        <dbReference type="EMBL" id="MCC2118938.1"/>
    </source>
</evidence>
<dbReference type="Pfam" id="PF18510">
    <property type="entry name" value="NUC"/>
    <property type="match status" value="1"/>
</dbReference>
<feature type="region of interest" description="Binds DNA in crRNA-target DNA heteroduplex" evidence="2">
    <location>
        <begin position="258"/>
        <end position="262"/>
    </location>
</feature>
<comment type="caution">
    <text evidence="9">The sequence shown here is derived from an EMBL/GenBank/DDBJ whole genome shotgun (WGS) entry which is preliminary data.</text>
</comment>
<feature type="domain" description="Cas12a PI" evidence="8">
    <location>
        <begin position="584"/>
        <end position="676"/>
    </location>
</feature>
<dbReference type="Pfam" id="PF22222">
    <property type="entry name" value="Cpf1_PI-like"/>
    <property type="match status" value="1"/>
</dbReference>
<dbReference type="Pfam" id="PF18501">
    <property type="entry name" value="REC1"/>
    <property type="match status" value="1"/>
</dbReference>
<dbReference type="RefSeq" id="WP_227732871.1">
    <property type="nucleotide sequence ID" value="NZ_JAJEPV010000008.1"/>
</dbReference>
<organism evidence="9 10">
    <name type="scientific">Waltera acetigignens</name>
    <dbReference type="NCBI Taxonomy" id="2981769"/>
    <lineage>
        <taxon>Bacteria</taxon>
        <taxon>Bacillati</taxon>
        <taxon>Bacillota</taxon>
        <taxon>Clostridia</taxon>
        <taxon>Lachnospirales</taxon>
        <taxon>Lachnospiraceae</taxon>
        <taxon>Waltera</taxon>
    </lineage>
</organism>
<dbReference type="InterPro" id="IPR027620">
    <property type="entry name" value="Cas12a"/>
</dbReference>
<dbReference type="InterPro" id="IPR040852">
    <property type="entry name" value="RuvC_1"/>
</dbReference>
<feature type="domain" description="Cas12a REC2" evidence="7">
    <location>
        <begin position="300"/>
        <end position="507"/>
    </location>
</feature>
<feature type="site" description="Binds DNA in crRNA-target DNA heteroduplex" evidence="3">
    <location>
        <position position="290"/>
    </location>
</feature>
<feature type="site" description="Binds DNA protospacer adjacent motif (PAM)" evidence="3">
    <location>
        <position position="533"/>
    </location>
</feature>
<feature type="active site" description="For DNase activity of RuvC domain" evidence="1">
    <location>
        <position position="957"/>
    </location>
</feature>
<dbReference type="Proteomes" id="UP001197795">
    <property type="component" value="Unassembled WGS sequence"/>
</dbReference>